<evidence type="ECO:0000313" key="2">
    <source>
        <dbReference type="EMBL" id="MEQ6290579.1"/>
    </source>
</evidence>
<feature type="domain" description="SnoaL-like" evidence="1">
    <location>
        <begin position="7"/>
        <end position="117"/>
    </location>
</feature>
<dbReference type="Pfam" id="PF12680">
    <property type="entry name" value="SnoaL_2"/>
    <property type="match status" value="1"/>
</dbReference>
<reference evidence="2" key="1">
    <citation type="submission" date="2024-06" db="EMBL/GenBank/DDBJ databases">
        <title>Genome sequence of Vogesella sp. MAHUQ-64.</title>
        <authorList>
            <person name="Huq M.A."/>
        </authorList>
    </citation>
    <scope>NUCLEOTIDE SEQUENCE</scope>
    <source>
        <strain evidence="2">MAHUQ-64</strain>
    </source>
</reference>
<dbReference type="Proteomes" id="UP001433638">
    <property type="component" value="Unassembled WGS sequence"/>
</dbReference>
<dbReference type="InterPro" id="IPR032710">
    <property type="entry name" value="NTF2-like_dom_sf"/>
</dbReference>
<protein>
    <submittedName>
        <fullName evidence="2">Nuclear transport factor 2 family protein</fullName>
    </submittedName>
</protein>
<accession>A0ABV1M6M0</accession>
<organism evidence="2 3">
    <name type="scientific">Vogesella oryzagri</name>
    <dbReference type="NCBI Taxonomy" id="3160864"/>
    <lineage>
        <taxon>Bacteria</taxon>
        <taxon>Pseudomonadati</taxon>
        <taxon>Pseudomonadota</taxon>
        <taxon>Betaproteobacteria</taxon>
        <taxon>Neisseriales</taxon>
        <taxon>Chromobacteriaceae</taxon>
        <taxon>Vogesella</taxon>
    </lineage>
</organism>
<evidence type="ECO:0000259" key="1">
    <source>
        <dbReference type="Pfam" id="PF12680"/>
    </source>
</evidence>
<dbReference type="RefSeq" id="WP_349586204.1">
    <property type="nucleotide sequence ID" value="NZ_JBEFLD010000004.1"/>
</dbReference>
<sequence>MDRSHFEQYIRRFNAEDASAFDDFLASDVTVQNGRLHYSGVQGMKDHYAKIWGQMKETLTVRRFVCDGSTLAVWLETHFAVLQDDPASLFGSVRAGESFDYSGLVMYQLDAAGKFADIKVAYFDFVRTDLNGVQHSLGIVH</sequence>
<name>A0ABV1M6M0_9NEIS</name>
<evidence type="ECO:0000313" key="3">
    <source>
        <dbReference type="Proteomes" id="UP001433638"/>
    </source>
</evidence>
<comment type="caution">
    <text evidence="2">The sequence shown here is derived from an EMBL/GenBank/DDBJ whole genome shotgun (WGS) entry which is preliminary data.</text>
</comment>
<proteinExistence type="predicted"/>
<dbReference type="EMBL" id="JBEFLD010000004">
    <property type="protein sequence ID" value="MEQ6290579.1"/>
    <property type="molecule type" value="Genomic_DNA"/>
</dbReference>
<dbReference type="Gene3D" id="3.10.450.50">
    <property type="match status" value="1"/>
</dbReference>
<dbReference type="SUPFAM" id="SSF54427">
    <property type="entry name" value="NTF2-like"/>
    <property type="match status" value="1"/>
</dbReference>
<keyword evidence="3" id="KW-1185">Reference proteome</keyword>
<gene>
    <name evidence="2" type="ORF">ABNW52_08125</name>
</gene>
<dbReference type="InterPro" id="IPR037401">
    <property type="entry name" value="SnoaL-like"/>
</dbReference>